<accession>A0ABT2UUC0</accession>
<dbReference type="PANTHER" id="PTHR43143">
    <property type="entry name" value="METALLOPHOSPHOESTERASE, CALCINEURIN SUPERFAMILY"/>
    <property type="match status" value="1"/>
</dbReference>
<gene>
    <name evidence="3" type="ORF">OB236_39630</name>
</gene>
<dbReference type="PANTHER" id="PTHR43143:SF1">
    <property type="entry name" value="SERINE_THREONINE-PROTEIN PHOSPHATASE CPPED1"/>
    <property type="match status" value="1"/>
</dbReference>
<dbReference type="SUPFAM" id="SSF56300">
    <property type="entry name" value="Metallo-dependent phosphatases"/>
    <property type="match status" value="1"/>
</dbReference>
<evidence type="ECO:0000256" key="1">
    <source>
        <dbReference type="SAM" id="SignalP"/>
    </source>
</evidence>
<keyword evidence="1" id="KW-0732">Signal</keyword>
<feature type="chain" id="PRO_5045839404" evidence="1">
    <location>
        <begin position="38"/>
        <end position="339"/>
    </location>
</feature>
<proteinExistence type="predicted"/>
<evidence type="ECO:0000313" key="4">
    <source>
        <dbReference type="Proteomes" id="UP001652445"/>
    </source>
</evidence>
<name>A0ABT2UUC0_9BACL</name>
<feature type="domain" description="Calcineurin-like phosphoesterase" evidence="2">
    <location>
        <begin position="61"/>
        <end position="258"/>
    </location>
</feature>
<keyword evidence="4" id="KW-1185">Reference proteome</keyword>
<dbReference type="PROSITE" id="PS51257">
    <property type="entry name" value="PROKAR_LIPOPROTEIN"/>
    <property type="match status" value="1"/>
</dbReference>
<reference evidence="3 4" key="1">
    <citation type="submission" date="2022-09" db="EMBL/GenBank/DDBJ databases">
        <authorList>
            <person name="Han X.L."/>
            <person name="Wang Q."/>
            <person name="Lu T."/>
        </authorList>
    </citation>
    <scope>NUCLEOTIDE SEQUENCE [LARGE SCALE GENOMIC DNA]</scope>
    <source>
        <strain evidence="3 4">WQ 127069</strain>
    </source>
</reference>
<sequence>MHTKPRESLMITIRTIRFLLLIAGLVLLAGCSFGAPAANPELNNGQPAKPDTAQVTQKPFRFVVMGDSRGSSNGINEVTLRGLLDKIKGLKPLPEFLMFTGDQVVGGSDVGKQLGAWSRLVGDYFPMTSVYPVLGNHEHDEKIFSEAFSMLPKEQLPGYGKTVYAFDYGNARFITLNSDRKNAAGHYVIDEQQRTWLENQLKSSGNKHIFVQFHVPAYPIGAHLGSSLDAEPAARDALWSLLDKYKVTAVLVGHEHNYNRRKVDASFDGSGYHFDNTIYQLTIGGAGAPLYNGGKETKQVVVGPKASYHYMVIDIDGSKATFKAYDLQQNEIDAFTVER</sequence>
<protein>
    <submittedName>
        <fullName evidence="3">Metallophosphoesterase</fullName>
    </submittedName>
</protein>
<dbReference type="InterPro" id="IPR029052">
    <property type="entry name" value="Metallo-depent_PP-like"/>
</dbReference>
<dbReference type="Proteomes" id="UP001652445">
    <property type="component" value="Unassembled WGS sequence"/>
</dbReference>
<evidence type="ECO:0000259" key="2">
    <source>
        <dbReference type="Pfam" id="PF00149"/>
    </source>
</evidence>
<dbReference type="RefSeq" id="WP_262688976.1">
    <property type="nucleotide sequence ID" value="NZ_JAOQIO010000125.1"/>
</dbReference>
<evidence type="ECO:0000313" key="3">
    <source>
        <dbReference type="EMBL" id="MCU6798257.1"/>
    </source>
</evidence>
<dbReference type="EMBL" id="JAOQIO010000125">
    <property type="protein sequence ID" value="MCU6798257.1"/>
    <property type="molecule type" value="Genomic_DNA"/>
</dbReference>
<dbReference type="InterPro" id="IPR051918">
    <property type="entry name" value="STPP_CPPED1"/>
</dbReference>
<dbReference type="Pfam" id="PF00149">
    <property type="entry name" value="Metallophos"/>
    <property type="match status" value="1"/>
</dbReference>
<feature type="signal peptide" evidence="1">
    <location>
        <begin position="1"/>
        <end position="37"/>
    </location>
</feature>
<organism evidence="3 4">
    <name type="scientific">Paenibacillus baimaensis</name>
    <dbReference type="NCBI Taxonomy" id="2982185"/>
    <lineage>
        <taxon>Bacteria</taxon>
        <taxon>Bacillati</taxon>
        <taxon>Bacillota</taxon>
        <taxon>Bacilli</taxon>
        <taxon>Bacillales</taxon>
        <taxon>Paenibacillaceae</taxon>
        <taxon>Paenibacillus</taxon>
    </lineage>
</organism>
<comment type="caution">
    <text evidence="3">The sequence shown here is derived from an EMBL/GenBank/DDBJ whole genome shotgun (WGS) entry which is preliminary data.</text>
</comment>
<dbReference type="Gene3D" id="3.60.21.10">
    <property type="match status" value="1"/>
</dbReference>
<dbReference type="InterPro" id="IPR004843">
    <property type="entry name" value="Calcineurin-like_PHP"/>
</dbReference>